<dbReference type="InterPro" id="IPR000620">
    <property type="entry name" value="EamA_dom"/>
</dbReference>
<feature type="transmembrane region" description="Helical" evidence="6">
    <location>
        <begin position="12"/>
        <end position="31"/>
    </location>
</feature>
<evidence type="ECO:0000256" key="1">
    <source>
        <dbReference type="ARBA" id="ARBA00004141"/>
    </source>
</evidence>
<reference evidence="8 9" key="1">
    <citation type="submission" date="2016-02" db="EMBL/GenBank/DDBJ databases">
        <authorList>
            <person name="Wen L."/>
            <person name="He K."/>
            <person name="Yang H."/>
        </authorList>
    </citation>
    <scope>NUCLEOTIDE SEQUENCE [LARGE SCALE GENOMIC DNA]</scope>
    <source>
        <strain evidence="8">ShG14-8</strain>
    </source>
</reference>
<protein>
    <recommendedName>
        <fullName evidence="7">EamA domain-containing protein</fullName>
    </recommendedName>
</protein>
<feature type="transmembrane region" description="Helical" evidence="6">
    <location>
        <begin position="157"/>
        <end position="174"/>
    </location>
</feature>
<evidence type="ECO:0000313" key="8">
    <source>
        <dbReference type="EMBL" id="KXS32119.1"/>
    </source>
</evidence>
<sequence length="301" mass="31847">MSESHPTRAGLIAAFFTICIWTGFILVSRHGGKSVLTGWDVTALRFGVGSLIALFFLPRVTLPPYKVILLFSAFGGIGYSIAVYAGFRLAPAAHAAVLLPGALPFATAVIAWLWLRQKPSPAQRIALLLVFIGIALTAADTLSHGEHLSGMQMIGDALFLCGSASWAIFTLLLRRYPMPPLTAAVTTTLGSAILYLPVWWLFLPSTMLHAPPAEIAIQAAYQGILVVFVAMLLYTFAVRRLGAQTVTLLMAIVPGLAALAAVPVLGEPLSLHTMAGLVAVTVGAVLGARSAPIKTLQPVQN</sequence>
<dbReference type="Pfam" id="PF00892">
    <property type="entry name" value="EamA"/>
    <property type="match status" value="2"/>
</dbReference>
<keyword evidence="3 6" id="KW-0812">Transmembrane</keyword>
<feature type="transmembrane region" description="Helical" evidence="6">
    <location>
        <begin position="43"/>
        <end position="60"/>
    </location>
</feature>
<dbReference type="AlphaFoldDB" id="A0A139BT36"/>
<feature type="domain" description="EamA" evidence="7">
    <location>
        <begin position="154"/>
        <end position="286"/>
    </location>
</feature>
<dbReference type="InterPro" id="IPR050638">
    <property type="entry name" value="AA-Vitamin_Transporters"/>
</dbReference>
<keyword evidence="4 6" id="KW-1133">Transmembrane helix</keyword>
<comment type="caution">
    <text evidence="8">The sequence shown here is derived from an EMBL/GenBank/DDBJ whole genome shotgun (WGS) entry which is preliminary data.</text>
</comment>
<keyword evidence="5 6" id="KW-0472">Membrane</keyword>
<dbReference type="EMBL" id="LSLI01000041">
    <property type="protein sequence ID" value="KXS32119.1"/>
    <property type="molecule type" value="Genomic_DNA"/>
</dbReference>
<evidence type="ECO:0000256" key="3">
    <source>
        <dbReference type="ARBA" id="ARBA00022692"/>
    </source>
</evidence>
<organism evidence="8 9">
    <name type="scientific">Candidatus Gallionella acididurans</name>
    <dbReference type="NCBI Taxonomy" id="1796491"/>
    <lineage>
        <taxon>Bacteria</taxon>
        <taxon>Pseudomonadati</taxon>
        <taxon>Pseudomonadota</taxon>
        <taxon>Betaproteobacteria</taxon>
        <taxon>Nitrosomonadales</taxon>
        <taxon>Gallionellaceae</taxon>
        <taxon>Gallionella</taxon>
    </lineage>
</organism>
<name>A0A139BT36_9PROT</name>
<feature type="transmembrane region" description="Helical" evidence="6">
    <location>
        <begin position="181"/>
        <end position="203"/>
    </location>
</feature>
<dbReference type="SUPFAM" id="SSF103481">
    <property type="entry name" value="Multidrug resistance efflux transporter EmrE"/>
    <property type="match status" value="2"/>
</dbReference>
<reference evidence="8 9" key="2">
    <citation type="submission" date="2016-03" db="EMBL/GenBank/DDBJ databases">
        <title>New uncultured bacterium of the family Gallionellaceae from acid mine drainage: description and reconstruction of genome based on metagenomic analysis of microbial community.</title>
        <authorList>
            <person name="Kadnikov V."/>
            <person name="Ivasenko D."/>
            <person name="Beletsky A."/>
            <person name="Mardanov A."/>
            <person name="Danilova E."/>
            <person name="Pimenov N."/>
            <person name="Karnachuk O."/>
            <person name="Ravin N."/>
        </authorList>
    </citation>
    <scope>NUCLEOTIDE SEQUENCE [LARGE SCALE GENOMIC DNA]</scope>
    <source>
        <strain evidence="8">ShG14-8</strain>
    </source>
</reference>
<dbReference type="Proteomes" id="UP000070578">
    <property type="component" value="Unassembled WGS sequence"/>
</dbReference>
<comment type="similarity">
    <text evidence="2">Belongs to the EamA transporter family.</text>
</comment>
<dbReference type="InterPro" id="IPR037185">
    <property type="entry name" value="EmrE-like"/>
</dbReference>
<evidence type="ECO:0000256" key="6">
    <source>
        <dbReference type="SAM" id="Phobius"/>
    </source>
</evidence>
<feature type="transmembrane region" description="Helical" evidence="6">
    <location>
        <begin position="215"/>
        <end position="234"/>
    </location>
</feature>
<feature type="transmembrane region" description="Helical" evidence="6">
    <location>
        <begin position="127"/>
        <end position="145"/>
    </location>
</feature>
<evidence type="ECO:0000313" key="9">
    <source>
        <dbReference type="Proteomes" id="UP000070578"/>
    </source>
</evidence>
<dbReference type="GO" id="GO:0016020">
    <property type="term" value="C:membrane"/>
    <property type="evidence" value="ECO:0007669"/>
    <property type="project" value="UniProtKB-SubCell"/>
</dbReference>
<feature type="domain" description="EamA" evidence="7">
    <location>
        <begin position="9"/>
        <end position="137"/>
    </location>
</feature>
<evidence type="ECO:0000256" key="5">
    <source>
        <dbReference type="ARBA" id="ARBA00023136"/>
    </source>
</evidence>
<dbReference type="PANTHER" id="PTHR32322:SF2">
    <property type="entry name" value="EAMA DOMAIN-CONTAINING PROTEIN"/>
    <property type="match status" value="1"/>
</dbReference>
<comment type="subcellular location">
    <subcellularLocation>
        <location evidence="1">Membrane</location>
        <topology evidence="1">Multi-pass membrane protein</topology>
    </subcellularLocation>
</comment>
<proteinExistence type="inferred from homology"/>
<feature type="transmembrane region" description="Helical" evidence="6">
    <location>
        <begin position="246"/>
        <end position="265"/>
    </location>
</feature>
<feature type="transmembrane region" description="Helical" evidence="6">
    <location>
        <begin position="67"/>
        <end position="87"/>
    </location>
</feature>
<feature type="transmembrane region" description="Helical" evidence="6">
    <location>
        <begin position="93"/>
        <end position="115"/>
    </location>
</feature>
<gene>
    <name evidence="8" type="ORF">AWT59_1747</name>
</gene>
<accession>A0A139BT36</accession>
<evidence type="ECO:0000256" key="4">
    <source>
        <dbReference type="ARBA" id="ARBA00022989"/>
    </source>
</evidence>
<evidence type="ECO:0000256" key="2">
    <source>
        <dbReference type="ARBA" id="ARBA00007362"/>
    </source>
</evidence>
<feature type="transmembrane region" description="Helical" evidence="6">
    <location>
        <begin position="271"/>
        <end position="288"/>
    </location>
</feature>
<evidence type="ECO:0000259" key="7">
    <source>
        <dbReference type="Pfam" id="PF00892"/>
    </source>
</evidence>
<dbReference type="PANTHER" id="PTHR32322">
    <property type="entry name" value="INNER MEMBRANE TRANSPORTER"/>
    <property type="match status" value="1"/>
</dbReference>